<reference evidence="4" key="1">
    <citation type="journal article" date="2019" name="Int. J. Syst. Evol. Microbiol.">
        <title>The Global Catalogue of Microorganisms (GCM) 10K type strain sequencing project: providing services to taxonomists for standard genome sequencing and annotation.</title>
        <authorList>
            <consortium name="The Broad Institute Genomics Platform"/>
            <consortium name="The Broad Institute Genome Sequencing Center for Infectious Disease"/>
            <person name="Wu L."/>
            <person name="Ma J."/>
        </authorList>
    </citation>
    <scope>NUCLEOTIDE SEQUENCE [LARGE SCALE GENOMIC DNA]</scope>
    <source>
        <strain evidence="4">JCM 30346</strain>
    </source>
</reference>
<keyword evidence="1" id="KW-0812">Transmembrane</keyword>
<evidence type="ECO:0000259" key="2">
    <source>
        <dbReference type="PROSITE" id="PS50011"/>
    </source>
</evidence>
<feature type="transmembrane region" description="Helical" evidence="1">
    <location>
        <begin position="578"/>
        <end position="598"/>
    </location>
</feature>
<protein>
    <recommendedName>
        <fullName evidence="2">Protein kinase domain-containing protein</fullName>
    </recommendedName>
</protein>
<sequence>MARIPAREFEQLLLTVIRGPSAADTVDQLLNSDEGSRTRGTIYFLRNILEHISDHELHQGHSSFADACDRAMRDLHASPDPRGSGIAGFLALICMNVKLLERRFESPDRTQQAQADAYFRELFRLTSIRSAIYAVYHPGAGVERAFERSVWNEIDPASLEYHKAGTTSFILAGVNRRPADESGAYRKLAVKCVLFPWNKLTAIAQATDDYAVDYGAANTPPVVVHPIASSDRWVLMPFQEGRTLTEYLEELETRTPPVSMTDRLTTCRDLAARLTQALHQLADRDFVDPARAATQHLDLAPSNILLAAHSGDIKLIDLGPNHLYSRQIGIAEHDDSVYVAPEVKNRGSSASSDAYSLGIILIQVMCGYAPRDGRAPDTLWQLSPDLGRALEDLIEEDPHKRLLLLQDPAVTFQTLGKFLDHVIELAQQEPDASGSETKRLLSRLLPSSIEVWTQFQQWQLSRHSKQFRTADRYLLFFSFLATACWWLILAKTALFEVDDLVTGQLQDLPEGINLVAQIAALVQGLIGAKFYQTIIARLTARNIPGPLARLTEISLRLMSCVALLSVFIPMFWLHELWAWGGAAGAFLVSICNGLTSLLTTRMYQAGADANLSTVPPPGKVRARGYEQWWWTMLCYAIAIAGVALGLQTGMLHDTWVYLTGFVGISIGVHYISKFVVAGYGVRAELARAFSAGERVAILTTRGDLGDIRWPPRFK</sequence>
<dbReference type="Gene3D" id="1.10.510.10">
    <property type="entry name" value="Transferase(Phosphotransferase) domain 1"/>
    <property type="match status" value="1"/>
</dbReference>
<dbReference type="InterPro" id="IPR000719">
    <property type="entry name" value="Prot_kinase_dom"/>
</dbReference>
<dbReference type="EMBL" id="JBHSRF010000004">
    <property type="protein sequence ID" value="MFC6080458.1"/>
    <property type="molecule type" value="Genomic_DNA"/>
</dbReference>
<dbReference type="Pfam" id="PF00069">
    <property type="entry name" value="Pkinase"/>
    <property type="match status" value="1"/>
</dbReference>
<dbReference type="PANTHER" id="PTHR44167:SF24">
    <property type="entry name" value="SERINE_THREONINE-PROTEIN KINASE CHK2"/>
    <property type="match status" value="1"/>
</dbReference>
<keyword evidence="1" id="KW-1133">Transmembrane helix</keyword>
<feature type="domain" description="Protein kinase" evidence="2">
    <location>
        <begin position="156"/>
        <end position="466"/>
    </location>
</feature>
<gene>
    <name evidence="3" type="ORF">ACFP1K_04770</name>
</gene>
<feature type="transmembrane region" description="Helical" evidence="1">
    <location>
        <begin position="654"/>
        <end position="672"/>
    </location>
</feature>
<feature type="transmembrane region" description="Helical" evidence="1">
    <location>
        <begin position="553"/>
        <end position="572"/>
    </location>
</feature>
<dbReference type="RefSeq" id="WP_380747237.1">
    <property type="nucleotide sequence ID" value="NZ_JBHSRF010000004.1"/>
</dbReference>
<keyword evidence="1" id="KW-0472">Membrane</keyword>
<comment type="caution">
    <text evidence="3">The sequence shown here is derived from an EMBL/GenBank/DDBJ whole genome shotgun (WGS) entry which is preliminary data.</text>
</comment>
<name>A0ABW1NAY3_9ACTN</name>
<organism evidence="3 4">
    <name type="scientific">Sphaerisporangium aureirubrum</name>
    <dbReference type="NCBI Taxonomy" id="1544736"/>
    <lineage>
        <taxon>Bacteria</taxon>
        <taxon>Bacillati</taxon>
        <taxon>Actinomycetota</taxon>
        <taxon>Actinomycetes</taxon>
        <taxon>Streptosporangiales</taxon>
        <taxon>Streptosporangiaceae</taxon>
        <taxon>Sphaerisporangium</taxon>
    </lineage>
</organism>
<evidence type="ECO:0000313" key="4">
    <source>
        <dbReference type="Proteomes" id="UP001596137"/>
    </source>
</evidence>
<keyword evidence="4" id="KW-1185">Reference proteome</keyword>
<evidence type="ECO:0000313" key="3">
    <source>
        <dbReference type="EMBL" id="MFC6080458.1"/>
    </source>
</evidence>
<dbReference type="SUPFAM" id="SSF56112">
    <property type="entry name" value="Protein kinase-like (PK-like)"/>
    <property type="match status" value="1"/>
</dbReference>
<dbReference type="PANTHER" id="PTHR44167">
    <property type="entry name" value="OVARIAN-SPECIFIC SERINE/THREONINE-PROTEIN KINASE LOK-RELATED"/>
    <property type="match status" value="1"/>
</dbReference>
<feature type="transmembrane region" description="Helical" evidence="1">
    <location>
        <begin position="473"/>
        <end position="494"/>
    </location>
</feature>
<feature type="transmembrane region" description="Helical" evidence="1">
    <location>
        <begin position="514"/>
        <end position="532"/>
    </location>
</feature>
<accession>A0ABW1NAY3</accession>
<evidence type="ECO:0000256" key="1">
    <source>
        <dbReference type="SAM" id="Phobius"/>
    </source>
</evidence>
<dbReference type="Proteomes" id="UP001596137">
    <property type="component" value="Unassembled WGS sequence"/>
</dbReference>
<feature type="transmembrane region" description="Helical" evidence="1">
    <location>
        <begin position="628"/>
        <end position="648"/>
    </location>
</feature>
<dbReference type="InterPro" id="IPR011009">
    <property type="entry name" value="Kinase-like_dom_sf"/>
</dbReference>
<dbReference type="SMART" id="SM00220">
    <property type="entry name" value="S_TKc"/>
    <property type="match status" value="1"/>
</dbReference>
<dbReference type="PROSITE" id="PS50011">
    <property type="entry name" value="PROTEIN_KINASE_DOM"/>
    <property type="match status" value="1"/>
</dbReference>
<proteinExistence type="predicted"/>